<dbReference type="InterPro" id="IPR023370">
    <property type="entry name" value="TrmO-like_N"/>
</dbReference>
<dbReference type="InterPro" id="IPR040372">
    <property type="entry name" value="YaeB-like"/>
</dbReference>
<gene>
    <name evidence="4" type="primary">tsaA</name>
    <name evidence="4" type="ORF">ACFOZ7_04390</name>
</gene>
<dbReference type="InterPro" id="IPR023368">
    <property type="entry name" value="UPF0066_cons_site"/>
</dbReference>
<dbReference type="EMBL" id="JBHSDJ010000013">
    <property type="protein sequence ID" value="MFC4246233.1"/>
    <property type="molecule type" value="Genomic_DNA"/>
</dbReference>
<dbReference type="InterPro" id="IPR036414">
    <property type="entry name" value="YaeB_N_sf"/>
</dbReference>
<dbReference type="PANTHER" id="PTHR12818:SF0">
    <property type="entry name" value="TRNA (ADENINE(37)-N6)-METHYLTRANSFERASE"/>
    <property type="match status" value="1"/>
</dbReference>
<dbReference type="CDD" id="cd09281">
    <property type="entry name" value="UPF0066"/>
    <property type="match status" value="1"/>
</dbReference>
<dbReference type="AlphaFoldDB" id="A0ABD5NVX8"/>
<protein>
    <submittedName>
        <fullName evidence="4">tRNA (N6-threonylcarbamoyladenosine(37)-N6)-methyltransferase TrmO</fullName>
    </submittedName>
</protein>
<organism evidence="4 5">
    <name type="scientific">Natribaculum luteum</name>
    <dbReference type="NCBI Taxonomy" id="1586232"/>
    <lineage>
        <taxon>Archaea</taxon>
        <taxon>Methanobacteriati</taxon>
        <taxon>Methanobacteriota</taxon>
        <taxon>Stenosarchaea group</taxon>
        <taxon>Halobacteria</taxon>
        <taxon>Halobacteriales</taxon>
        <taxon>Natrialbaceae</taxon>
        <taxon>Natribaculum</taxon>
    </lineage>
</organism>
<dbReference type="SUPFAM" id="SSF118196">
    <property type="entry name" value="YaeB-like"/>
    <property type="match status" value="1"/>
</dbReference>
<evidence type="ECO:0000256" key="2">
    <source>
        <dbReference type="ARBA" id="ARBA00033753"/>
    </source>
</evidence>
<evidence type="ECO:0000313" key="5">
    <source>
        <dbReference type="Proteomes" id="UP001595821"/>
    </source>
</evidence>
<evidence type="ECO:0000256" key="1">
    <source>
        <dbReference type="ARBA" id="ARBA00022691"/>
    </source>
</evidence>
<proteinExistence type="inferred from homology"/>
<keyword evidence="1" id="KW-0949">S-adenosyl-L-methionine</keyword>
<dbReference type="Gene3D" id="2.40.30.70">
    <property type="entry name" value="YaeB-like"/>
    <property type="match status" value="1"/>
</dbReference>
<comment type="similarity">
    <text evidence="2">Belongs to the tRNA methyltransferase O family.</text>
</comment>
<comment type="caution">
    <text evidence="4">The sequence shown here is derived from an EMBL/GenBank/DDBJ whole genome shotgun (WGS) entry which is preliminary data.</text>
</comment>
<accession>A0ABD5NVX8</accession>
<evidence type="ECO:0000313" key="4">
    <source>
        <dbReference type="EMBL" id="MFC4246233.1"/>
    </source>
</evidence>
<sequence>MDRSNRGDDARAISDVETTIECRPIGVVRTPFETLEDAPRQGIESDARGEIVLDDQYAPGLEGLTAGDRVAVVWFADRADRETLRVRDGTRGVFATRSPMRPNPIGISPCRIERVDPPRVVVRGVDALDGTPVLDLKIGLE</sequence>
<dbReference type="Proteomes" id="UP001595821">
    <property type="component" value="Unassembled WGS sequence"/>
</dbReference>
<dbReference type="InterPro" id="IPR036413">
    <property type="entry name" value="YaeB-like_sf"/>
</dbReference>
<name>A0ABD5NVX8_9EURY</name>
<dbReference type="PROSITE" id="PS01318">
    <property type="entry name" value="TSAA_1"/>
    <property type="match status" value="1"/>
</dbReference>
<reference evidence="4 5" key="1">
    <citation type="journal article" date="2014" name="Int. J. Syst. Evol. Microbiol.">
        <title>Complete genome sequence of Corynebacterium casei LMG S-19264T (=DSM 44701T), isolated from a smear-ripened cheese.</title>
        <authorList>
            <consortium name="US DOE Joint Genome Institute (JGI-PGF)"/>
            <person name="Walter F."/>
            <person name="Albersmeier A."/>
            <person name="Kalinowski J."/>
            <person name="Ruckert C."/>
        </authorList>
    </citation>
    <scope>NUCLEOTIDE SEQUENCE [LARGE SCALE GENOMIC DNA]</scope>
    <source>
        <strain evidence="4 5">IBRC-M 10912</strain>
    </source>
</reference>
<dbReference type="GeneID" id="71854992"/>
<dbReference type="RefSeq" id="WP_246967800.1">
    <property type="nucleotide sequence ID" value="NZ_CP095397.1"/>
</dbReference>
<dbReference type="PANTHER" id="PTHR12818">
    <property type="entry name" value="TRNA (ADENINE(37)-N6)-METHYLTRANSFERASE"/>
    <property type="match status" value="1"/>
</dbReference>
<dbReference type="PROSITE" id="PS51668">
    <property type="entry name" value="TSAA_2"/>
    <property type="match status" value="1"/>
</dbReference>
<dbReference type="NCBIfam" id="TIGR00104">
    <property type="entry name" value="tRNA_TsaA"/>
    <property type="match status" value="1"/>
</dbReference>
<evidence type="ECO:0000259" key="3">
    <source>
        <dbReference type="PROSITE" id="PS51668"/>
    </source>
</evidence>
<feature type="domain" description="TsaA-like" evidence="3">
    <location>
        <begin position="22"/>
        <end position="141"/>
    </location>
</feature>
<dbReference type="Pfam" id="PF01980">
    <property type="entry name" value="TrmO_N"/>
    <property type="match status" value="1"/>
</dbReference>